<dbReference type="EMBL" id="JAVHJO010000013">
    <property type="protein sequence ID" value="KAK6530462.1"/>
    <property type="molecule type" value="Genomic_DNA"/>
</dbReference>
<name>A0AAV9WZ90_9PEZI</name>
<organism evidence="1 2">
    <name type="scientific">Orbilia ellipsospora</name>
    <dbReference type="NCBI Taxonomy" id="2528407"/>
    <lineage>
        <taxon>Eukaryota</taxon>
        <taxon>Fungi</taxon>
        <taxon>Dikarya</taxon>
        <taxon>Ascomycota</taxon>
        <taxon>Pezizomycotina</taxon>
        <taxon>Orbiliomycetes</taxon>
        <taxon>Orbiliales</taxon>
        <taxon>Orbiliaceae</taxon>
        <taxon>Orbilia</taxon>
    </lineage>
</organism>
<evidence type="ECO:0000313" key="2">
    <source>
        <dbReference type="Proteomes" id="UP001365542"/>
    </source>
</evidence>
<gene>
    <name evidence="1" type="ORF">TWF694_003814</name>
</gene>
<evidence type="ECO:0000313" key="1">
    <source>
        <dbReference type="EMBL" id="KAK6530462.1"/>
    </source>
</evidence>
<reference evidence="1 2" key="1">
    <citation type="submission" date="2019-10" db="EMBL/GenBank/DDBJ databases">
        <authorList>
            <person name="Palmer J.M."/>
        </authorList>
    </citation>
    <scope>NUCLEOTIDE SEQUENCE [LARGE SCALE GENOMIC DNA]</scope>
    <source>
        <strain evidence="1 2">TWF694</strain>
    </source>
</reference>
<sequence length="237" mass="25662">MYSFETHGSNQDPLRFGIYFDDETLRRAPTRVEIIYFPHLSIEKASTIPAGGSASLLQLQTNYLQACSDFHYGVIDATNLQNTATPGPAFLLQDPSSQVKSISLNGICLACSIKIPADSGIFSGKLHIVLPLGCTIRLTGQKKTNPGAPPRTISTDITFEADSLEGQIEALQRGLKLKATPMKRVELADFDEITQVTIVVHALELPADSVISNLFSSGDDIATFASVHIDDLLLQDS</sequence>
<comment type="caution">
    <text evidence="1">The sequence shown here is derived from an EMBL/GenBank/DDBJ whole genome shotgun (WGS) entry which is preliminary data.</text>
</comment>
<proteinExistence type="predicted"/>
<keyword evidence="2" id="KW-1185">Reference proteome</keyword>
<dbReference type="Proteomes" id="UP001365542">
    <property type="component" value="Unassembled WGS sequence"/>
</dbReference>
<dbReference type="AlphaFoldDB" id="A0AAV9WZ90"/>
<accession>A0AAV9WZ90</accession>
<protein>
    <submittedName>
        <fullName evidence="1">Uncharacterized protein</fullName>
    </submittedName>
</protein>